<sequence length="130" mass="14411">MEELFLPLSPLLSPGHCSLLGVNQRMREFSLPPSLSLSLTVDLAKHKKVNASMECDKCQRPLTRREIEHFAGKACWCVWYWPGNGGCNVTSVKLGCAMVGNVSVHMPVPALLLTLSVLSVNEVYWIKEAE</sequence>
<reference evidence="1 2" key="1">
    <citation type="journal article" date="2011" name="Nature">
        <title>A high-resolution map of human evolutionary constraint using 29 mammals.</title>
        <authorList>
            <person name="Lindblad-Toh K."/>
            <person name="Garber M."/>
            <person name="Zuk O."/>
            <person name="Lin M.F."/>
            <person name="Parker B.J."/>
            <person name="Washietl S."/>
            <person name="Kheradpour P."/>
            <person name="Ernst J."/>
            <person name="Jordan G."/>
            <person name="Mauceli E."/>
            <person name="Ward L.D."/>
            <person name="Lowe C.B."/>
            <person name="Holloway A.K."/>
            <person name="Clamp M."/>
            <person name="Gnerre S."/>
            <person name="Alfoldi J."/>
            <person name="Beal K."/>
            <person name="Chang J."/>
            <person name="Clawson H."/>
            <person name="Cuff J."/>
            <person name="Di Palma F."/>
            <person name="Fitzgerald S."/>
            <person name="Flicek P."/>
            <person name="Guttman M."/>
            <person name="Hubisz M.J."/>
            <person name="Jaffe D.B."/>
            <person name="Jungreis I."/>
            <person name="Kent W.J."/>
            <person name="Kostka D."/>
            <person name="Lara M."/>
            <person name="Martins A.L."/>
            <person name="Massingham T."/>
            <person name="Moltke I."/>
            <person name="Raney B.J."/>
            <person name="Rasmussen M.D."/>
            <person name="Robinson J."/>
            <person name="Stark A."/>
            <person name="Vilella A.J."/>
            <person name="Wen J."/>
            <person name="Xie X."/>
            <person name="Zody M.C."/>
            <person name="Baldwin J."/>
            <person name="Bloom T."/>
            <person name="Chin C.W."/>
            <person name="Heiman D."/>
            <person name="Nicol R."/>
            <person name="Nusbaum C."/>
            <person name="Young S."/>
            <person name="Wilkinson J."/>
            <person name="Worley K.C."/>
            <person name="Kovar C.L."/>
            <person name="Muzny D.M."/>
            <person name="Gibbs R.A."/>
            <person name="Cree A."/>
            <person name="Dihn H.H."/>
            <person name="Fowler G."/>
            <person name="Jhangiani S."/>
            <person name="Joshi V."/>
            <person name="Lee S."/>
            <person name="Lewis L.R."/>
            <person name="Nazareth L.V."/>
            <person name="Okwuonu G."/>
            <person name="Santibanez J."/>
            <person name="Warren W.C."/>
            <person name="Mardis E.R."/>
            <person name="Weinstock G.M."/>
            <person name="Wilson R.K."/>
            <person name="Delehaunty K."/>
            <person name="Dooling D."/>
            <person name="Fronik C."/>
            <person name="Fulton L."/>
            <person name="Fulton B."/>
            <person name="Graves T."/>
            <person name="Minx P."/>
            <person name="Sodergren E."/>
            <person name="Birney E."/>
            <person name="Margulies E.H."/>
            <person name="Herrero J."/>
            <person name="Green E.D."/>
            <person name="Haussler D."/>
            <person name="Siepel A."/>
            <person name="Goldman N."/>
            <person name="Pollard K.S."/>
            <person name="Pedersen J.S."/>
            <person name="Lander E.S."/>
            <person name="Kellis M."/>
        </authorList>
    </citation>
    <scope>NUCLEOTIDE SEQUENCE [LARGE SCALE GENOMIC DNA]</scope>
    <source>
        <strain evidence="1 2">Thorbecke inbred</strain>
    </source>
</reference>
<dbReference type="Proteomes" id="UP000001811">
    <property type="component" value="Chromosome 9"/>
</dbReference>
<dbReference type="EMBL" id="AAGW02032054">
    <property type="status" value="NOT_ANNOTATED_CDS"/>
    <property type="molecule type" value="Genomic_DNA"/>
</dbReference>
<reference evidence="1" key="2">
    <citation type="submission" date="2025-08" db="UniProtKB">
        <authorList>
            <consortium name="Ensembl"/>
        </authorList>
    </citation>
    <scope>IDENTIFICATION</scope>
    <source>
        <strain evidence="1">Thorbecke</strain>
    </source>
</reference>
<dbReference type="InParanoid" id="A0A5F9CRE9"/>
<name>A0A5F9CRE9_RABIT</name>
<proteinExistence type="predicted"/>
<dbReference type="Bgee" id="ENSOCUG00000031579">
    <property type="expression patterns" value="Expressed in skin of back and 1 other cell type or tissue"/>
</dbReference>
<evidence type="ECO:0000313" key="2">
    <source>
        <dbReference type="Proteomes" id="UP000001811"/>
    </source>
</evidence>
<dbReference type="Ensembl" id="ENSOCUT00000043145.1">
    <property type="protein sequence ID" value="ENSOCUP00000036269.1"/>
    <property type="gene ID" value="ENSOCUG00000031579.1"/>
</dbReference>
<protein>
    <submittedName>
        <fullName evidence="1">Uncharacterized protein</fullName>
    </submittedName>
</protein>
<accession>A0A5F9CRE9</accession>
<dbReference type="AlphaFoldDB" id="A0A5F9CRE9"/>
<reference evidence="1" key="3">
    <citation type="submission" date="2025-09" db="UniProtKB">
        <authorList>
            <consortium name="Ensembl"/>
        </authorList>
    </citation>
    <scope>IDENTIFICATION</scope>
    <source>
        <strain evidence="1">Thorbecke</strain>
    </source>
</reference>
<keyword evidence="2" id="KW-1185">Reference proteome</keyword>
<organism evidence="1 2">
    <name type="scientific">Oryctolagus cuniculus</name>
    <name type="common">Rabbit</name>
    <dbReference type="NCBI Taxonomy" id="9986"/>
    <lineage>
        <taxon>Eukaryota</taxon>
        <taxon>Metazoa</taxon>
        <taxon>Chordata</taxon>
        <taxon>Craniata</taxon>
        <taxon>Vertebrata</taxon>
        <taxon>Euteleostomi</taxon>
        <taxon>Mammalia</taxon>
        <taxon>Eutheria</taxon>
        <taxon>Euarchontoglires</taxon>
        <taxon>Glires</taxon>
        <taxon>Lagomorpha</taxon>
        <taxon>Leporidae</taxon>
        <taxon>Oryctolagus</taxon>
    </lineage>
</organism>
<evidence type="ECO:0000313" key="1">
    <source>
        <dbReference type="Ensembl" id="ENSOCUP00000036269.1"/>
    </source>
</evidence>
<dbReference type="EMBL" id="AAGW02032055">
    <property type="status" value="NOT_ANNOTATED_CDS"/>
    <property type="molecule type" value="Genomic_DNA"/>
</dbReference>